<keyword evidence="3 6" id="KW-0032">Aminotransferase</keyword>
<organism evidence="8 9">
    <name type="scientific">Wansuia hejianensis</name>
    <dbReference type="NCBI Taxonomy" id="2763667"/>
    <lineage>
        <taxon>Bacteria</taxon>
        <taxon>Bacillati</taxon>
        <taxon>Bacillota</taxon>
        <taxon>Clostridia</taxon>
        <taxon>Lachnospirales</taxon>
        <taxon>Lachnospiraceae</taxon>
        <taxon>Wansuia</taxon>
    </lineage>
</organism>
<feature type="domain" description="Aminotransferase class I/classII large" evidence="7">
    <location>
        <begin position="28"/>
        <end position="374"/>
    </location>
</feature>
<comment type="cofactor">
    <cofactor evidence="1 6">
        <name>pyridoxal 5'-phosphate</name>
        <dbReference type="ChEBI" id="CHEBI:597326"/>
    </cofactor>
</comment>
<dbReference type="InterPro" id="IPR015422">
    <property type="entry name" value="PyrdxlP-dep_Trfase_small"/>
</dbReference>
<dbReference type="EC" id="2.6.1.-" evidence="6"/>
<gene>
    <name evidence="8" type="ORF">H9Q79_12495</name>
</gene>
<protein>
    <recommendedName>
        <fullName evidence="6">Aminotransferase</fullName>
        <ecNumber evidence="6">2.6.1.-</ecNumber>
    </recommendedName>
</protein>
<sequence>MKELSRMIQSLPESGIRKLQDAAREVPDCIRLETGEPNFITPEYICEAAKKAMDDGFTKYTPVPGIKTLREALAKDFTERLGKEVKISEIVVTGGACMALEAALGSIGNPGDEVLVPDPSWPVYEMQVMSLGMTPVPYVMPAANGFEPKRENIEPFITDKTKAIMVNTPSNPTGAVFSEETVRMIMELAEKYDLYVISDEIYDFLIYEGKHCSLKALDKDGRVILISGASKKYAMTGWRIGYLIASEKIIALVNQMMVAMMGNATAVAQKAVEAAITGPQDFVGFSIKDYKARRDAAAAIFQEEQVGFSYPHGAFYMMVDISCCGMDSEEFALKLLAEEHVGVAPGGTFGKSTSQMIRISCGTEMDNLCEGVRRLCRFIKKYTK</sequence>
<keyword evidence="5" id="KW-0663">Pyridoxal phosphate</keyword>
<name>A0A7G9GAA0_9FIRM</name>
<dbReference type="PROSITE" id="PS00105">
    <property type="entry name" value="AA_TRANSFER_CLASS_1"/>
    <property type="match status" value="1"/>
</dbReference>
<reference evidence="8 9" key="1">
    <citation type="submission" date="2020-08" db="EMBL/GenBank/DDBJ databases">
        <authorList>
            <person name="Liu C."/>
            <person name="Sun Q."/>
        </authorList>
    </citation>
    <scope>NUCLEOTIDE SEQUENCE [LARGE SCALE GENOMIC DNA]</scope>
    <source>
        <strain evidence="8 9">NSJ-29</strain>
    </source>
</reference>
<dbReference type="InterPro" id="IPR050596">
    <property type="entry name" value="AspAT/PAT-like"/>
</dbReference>
<dbReference type="PANTHER" id="PTHR46383">
    <property type="entry name" value="ASPARTATE AMINOTRANSFERASE"/>
    <property type="match status" value="1"/>
</dbReference>
<dbReference type="PANTHER" id="PTHR46383:SF1">
    <property type="entry name" value="ASPARTATE AMINOTRANSFERASE"/>
    <property type="match status" value="1"/>
</dbReference>
<dbReference type="GO" id="GO:0006520">
    <property type="term" value="P:amino acid metabolic process"/>
    <property type="evidence" value="ECO:0007669"/>
    <property type="project" value="InterPro"/>
</dbReference>
<evidence type="ECO:0000256" key="3">
    <source>
        <dbReference type="ARBA" id="ARBA00022576"/>
    </source>
</evidence>
<evidence type="ECO:0000256" key="2">
    <source>
        <dbReference type="ARBA" id="ARBA00007441"/>
    </source>
</evidence>
<dbReference type="CDD" id="cd00609">
    <property type="entry name" value="AAT_like"/>
    <property type="match status" value="1"/>
</dbReference>
<accession>A0A7G9GAA0</accession>
<comment type="similarity">
    <text evidence="2 6">Belongs to the class-I pyridoxal-phosphate-dependent aminotransferase family.</text>
</comment>
<keyword evidence="4 6" id="KW-0808">Transferase</keyword>
<dbReference type="GO" id="GO:0008483">
    <property type="term" value="F:transaminase activity"/>
    <property type="evidence" value="ECO:0007669"/>
    <property type="project" value="UniProtKB-KW"/>
</dbReference>
<dbReference type="InterPro" id="IPR015424">
    <property type="entry name" value="PyrdxlP-dep_Trfase"/>
</dbReference>
<dbReference type="Gene3D" id="3.90.1150.10">
    <property type="entry name" value="Aspartate Aminotransferase, domain 1"/>
    <property type="match status" value="1"/>
</dbReference>
<dbReference type="Pfam" id="PF00155">
    <property type="entry name" value="Aminotran_1_2"/>
    <property type="match status" value="1"/>
</dbReference>
<evidence type="ECO:0000256" key="4">
    <source>
        <dbReference type="ARBA" id="ARBA00022679"/>
    </source>
</evidence>
<evidence type="ECO:0000259" key="7">
    <source>
        <dbReference type="Pfam" id="PF00155"/>
    </source>
</evidence>
<dbReference type="PRINTS" id="PR00753">
    <property type="entry name" value="ACCSYNTHASE"/>
</dbReference>
<dbReference type="Proteomes" id="UP000515860">
    <property type="component" value="Chromosome"/>
</dbReference>
<dbReference type="EMBL" id="CP060635">
    <property type="protein sequence ID" value="QNM07732.1"/>
    <property type="molecule type" value="Genomic_DNA"/>
</dbReference>
<dbReference type="SUPFAM" id="SSF53383">
    <property type="entry name" value="PLP-dependent transferases"/>
    <property type="match status" value="1"/>
</dbReference>
<keyword evidence="9" id="KW-1185">Reference proteome</keyword>
<dbReference type="Gene3D" id="3.40.640.10">
    <property type="entry name" value="Type I PLP-dependent aspartate aminotransferase-like (Major domain)"/>
    <property type="match status" value="1"/>
</dbReference>
<dbReference type="RefSeq" id="WP_249328420.1">
    <property type="nucleotide sequence ID" value="NZ_CP060635.1"/>
</dbReference>
<dbReference type="GO" id="GO:0030170">
    <property type="term" value="F:pyridoxal phosphate binding"/>
    <property type="evidence" value="ECO:0007669"/>
    <property type="project" value="InterPro"/>
</dbReference>
<dbReference type="InterPro" id="IPR004838">
    <property type="entry name" value="NHTrfase_class1_PyrdxlP-BS"/>
</dbReference>
<evidence type="ECO:0000256" key="5">
    <source>
        <dbReference type="ARBA" id="ARBA00022898"/>
    </source>
</evidence>
<evidence type="ECO:0000313" key="9">
    <source>
        <dbReference type="Proteomes" id="UP000515860"/>
    </source>
</evidence>
<proteinExistence type="inferred from homology"/>
<dbReference type="InterPro" id="IPR004839">
    <property type="entry name" value="Aminotransferase_I/II_large"/>
</dbReference>
<evidence type="ECO:0000313" key="8">
    <source>
        <dbReference type="EMBL" id="QNM07732.1"/>
    </source>
</evidence>
<evidence type="ECO:0000256" key="1">
    <source>
        <dbReference type="ARBA" id="ARBA00001933"/>
    </source>
</evidence>
<dbReference type="InterPro" id="IPR015421">
    <property type="entry name" value="PyrdxlP-dep_Trfase_major"/>
</dbReference>
<evidence type="ECO:0000256" key="6">
    <source>
        <dbReference type="RuleBase" id="RU000481"/>
    </source>
</evidence>
<dbReference type="KEGG" id="whj:H9Q79_12495"/>
<dbReference type="AlphaFoldDB" id="A0A7G9GAA0"/>